<keyword evidence="2" id="KW-1185">Reference proteome</keyword>
<proteinExistence type="predicted"/>
<sequence length="119" mass="13832">MVLSSHSLAVERRRWKERGKNIVPREWRKCRFCQDAIEDPAHAMFFCDHPDLMQVREVFLLELYEKIPDFRGTSSNTLDLFKAVLAKREITPALGKLAFNVLKVYDATPMLLVEPPTEV</sequence>
<reference evidence="1" key="1">
    <citation type="submission" date="2023-03" db="EMBL/GenBank/DDBJ databases">
        <title>Massive genome expansion in bonnet fungi (Mycena s.s.) driven by repeated elements and novel gene families across ecological guilds.</title>
        <authorList>
            <consortium name="Lawrence Berkeley National Laboratory"/>
            <person name="Harder C.B."/>
            <person name="Miyauchi S."/>
            <person name="Viragh M."/>
            <person name="Kuo A."/>
            <person name="Thoen E."/>
            <person name="Andreopoulos B."/>
            <person name="Lu D."/>
            <person name="Skrede I."/>
            <person name="Drula E."/>
            <person name="Henrissat B."/>
            <person name="Morin E."/>
            <person name="Kohler A."/>
            <person name="Barry K."/>
            <person name="LaButti K."/>
            <person name="Morin E."/>
            <person name="Salamov A."/>
            <person name="Lipzen A."/>
            <person name="Mereny Z."/>
            <person name="Hegedus B."/>
            <person name="Baldrian P."/>
            <person name="Stursova M."/>
            <person name="Weitz H."/>
            <person name="Taylor A."/>
            <person name="Grigoriev I.V."/>
            <person name="Nagy L.G."/>
            <person name="Martin F."/>
            <person name="Kauserud H."/>
        </authorList>
    </citation>
    <scope>NUCLEOTIDE SEQUENCE</scope>
    <source>
        <strain evidence="1">CBHHK067</strain>
    </source>
</reference>
<dbReference type="AlphaFoldDB" id="A0AAD7FSD1"/>
<evidence type="ECO:0000313" key="1">
    <source>
        <dbReference type="EMBL" id="KAJ7640646.1"/>
    </source>
</evidence>
<comment type="caution">
    <text evidence="1">The sequence shown here is derived from an EMBL/GenBank/DDBJ whole genome shotgun (WGS) entry which is preliminary data.</text>
</comment>
<dbReference type="Proteomes" id="UP001221757">
    <property type="component" value="Unassembled WGS sequence"/>
</dbReference>
<accession>A0AAD7FSD1</accession>
<protein>
    <submittedName>
        <fullName evidence="1">Uncharacterized protein</fullName>
    </submittedName>
</protein>
<evidence type="ECO:0000313" key="2">
    <source>
        <dbReference type="Proteomes" id="UP001221757"/>
    </source>
</evidence>
<name>A0AAD7FSD1_MYCRO</name>
<dbReference type="EMBL" id="JARKIE010000422">
    <property type="protein sequence ID" value="KAJ7640646.1"/>
    <property type="molecule type" value="Genomic_DNA"/>
</dbReference>
<gene>
    <name evidence="1" type="ORF">B0H17DRAFT_960228</name>
</gene>
<organism evidence="1 2">
    <name type="scientific">Mycena rosella</name>
    <name type="common">Pink bonnet</name>
    <name type="synonym">Agaricus rosellus</name>
    <dbReference type="NCBI Taxonomy" id="1033263"/>
    <lineage>
        <taxon>Eukaryota</taxon>
        <taxon>Fungi</taxon>
        <taxon>Dikarya</taxon>
        <taxon>Basidiomycota</taxon>
        <taxon>Agaricomycotina</taxon>
        <taxon>Agaricomycetes</taxon>
        <taxon>Agaricomycetidae</taxon>
        <taxon>Agaricales</taxon>
        <taxon>Marasmiineae</taxon>
        <taxon>Mycenaceae</taxon>
        <taxon>Mycena</taxon>
    </lineage>
</organism>